<evidence type="ECO:0000256" key="1">
    <source>
        <dbReference type="SAM" id="Phobius"/>
    </source>
</evidence>
<proteinExistence type="predicted"/>
<gene>
    <name evidence="2" type="ORF">FA14DRAFT_50160</name>
</gene>
<dbReference type="EMBL" id="KZ819603">
    <property type="protein sequence ID" value="PWN35978.1"/>
    <property type="molecule type" value="Genomic_DNA"/>
</dbReference>
<organism evidence="2 3">
    <name type="scientific">Meira miltonrushii</name>
    <dbReference type="NCBI Taxonomy" id="1280837"/>
    <lineage>
        <taxon>Eukaryota</taxon>
        <taxon>Fungi</taxon>
        <taxon>Dikarya</taxon>
        <taxon>Basidiomycota</taxon>
        <taxon>Ustilaginomycotina</taxon>
        <taxon>Exobasidiomycetes</taxon>
        <taxon>Exobasidiales</taxon>
        <taxon>Brachybasidiaceae</taxon>
        <taxon>Meira</taxon>
    </lineage>
</organism>
<keyword evidence="1" id="KW-0812">Transmembrane</keyword>
<dbReference type="AlphaFoldDB" id="A0A316VFX7"/>
<feature type="transmembrane region" description="Helical" evidence="1">
    <location>
        <begin position="40"/>
        <end position="59"/>
    </location>
</feature>
<accession>A0A316VFX7</accession>
<dbReference type="GeneID" id="37024212"/>
<reference evidence="2 3" key="1">
    <citation type="journal article" date="2018" name="Mol. Biol. Evol.">
        <title>Broad Genomic Sampling Reveals a Smut Pathogenic Ancestry of the Fungal Clade Ustilaginomycotina.</title>
        <authorList>
            <person name="Kijpornyongpan T."/>
            <person name="Mondo S.J."/>
            <person name="Barry K."/>
            <person name="Sandor L."/>
            <person name="Lee J."/>
            <person name="Lipzen A."/>
            <person name="Pangilinan J."/>
            <person name="LaButti K."/>
            <person name="Hainaut M."/>
            <person name="Henrissat B."/>
            <person name="Grigoriev I.V."/>
            <person name="Spatafora J.W."/>
            <person name="Aime M.C."/>
        </authorList>
    </citation>
    <scope>NUCLEOTIDE SEQUENCE [LARGE SCALE GENOMIC DNA]</scope>
    <source>
        <strain evidence="2 3">MCA 3882</strain>
    </source>
</reference>
<protein>
    <submittedName>
        <fullName evidence="2">Uncharacterized protein</fullName>
    </submittedName>
</protein>
<keyword evidence="1" id="KW-1133">Transmembrane helix</keyword>
<evidence type="ECO:0000313" key="2">
    <source>
        <dbReference type="EMBL" id="PWN35978.1"/>
    </source>
</evidence>
<dbReference type="RefSeq" id="XP_025356280.1">
    <property type="nucleotide sequence ID" value="XM_025502431.1"/>
</dbReference>
<sequence length="74" mass="8806">MHLLHYPTAIEGKQELAFSGFFRLTYTISSPHLRVNSRDLYIYTCVYIHIHCMMTIFYATRCVYTMKTYVISFP</sequence>
<keyword evidence="3" id="KW-1185">Reference proteome</keyword>
<evidence type="ECO:0000313" key="3">
    <source>
        <dbReference type="Proteomes" id="UP000245771"/>
    </source>
</evidence>
<keyword evidence="1" id="KW-0472">Membrane</keyword>
<dbReference type="Proteomes" id="UP000245771">
    <property type="component" value="Unassembled WGS sequence"/>
</dbReference>
<dbReference type="InParanoid" id="A0A316VFX7"/>
<name>A0A316VFX7_9BASI</name>